<reference evidence="2" key="1">
    <citation type="submission" date="2020-03" db="EMBL/GenBank/DDBJ databases">
        <title>A high-quality chromosome-level genome assembly of a woody plant with both climbing and erect habits, Rhamnella rubrinervis.</title>
        <authorList>
            <person name="Lu Z."/>
            <person name="Yang Y."/>
            <person name="Zhu X."/>
            <person name="Sun Y."/>
        </authorList>
    </citation>
    <scope>NUCLEOTIDE SEQUENCE</scope>
    <source>
        <strain evidence="2">BYM</strain>
        <tissue evidence="2">Leaf</tissue>
    </source>
</reference>
<keyword evidence="3" id="KW-1185">Reference proteome</keyword>
<keyword evidence="1" id="KW-0175">Coiled coil</keyword>
<sequence length="209" mass="23532">MVMTYDPAACDHGGVVPNQQLQKIGRVRQVDVYGDNGFETFTAPLASWITTEIPPWTHTEGFSRRSIIYHSLRPPKASLPPETEPLPIADGFRILCQMDLSVEDAIQNHFDSIENLKRMIFNIDPGLLQQVQPQLLKLEEYEGIISASTTIKAVDLKAEKDKNQAMAFDLHLKEATINGLTYEKRVLNERVVELEGEIQQLSVEVGETE</sequence>
<evidence type="ECO:0000256" key="1">
    <source>
        <dbReference type="SAM" id="Coils"/>
    </source>
</evidence>
<evidence type="ECO:0000313" key="3">
    <source>
        <dbReference type="Proteomes" id="UP000796880"/>
    </source>
</evidence>
<dbReference type="EMBL" id="VOIH02000012">
    <property type="protein sequence ID" value="KAF3431086.1"/>
    <property type="molecule type" value="Genomic_DNA"/>
</dbReference>
<evidence type="ECO:0000313" key="2">
    <source>
        <dbReference type="EMBL" id="KAF3431086.1"/>
    </source>
</evidence>
<protein>
    <submittedName>
        <fullName evidence="2">Uncharacterized protein</fullName>
    </submittedName>
</protein>
<organism evidence="2 3">
    <name type="scientific">Rhamnella rubrinervis</name>
    <dbReference type="NCBI Taxonomy" id="2594499"/>
    <lineage>
        <taxon>Eukaryota</taxon>
        <taxon>Viridiplantae</taxon>
        <taxon>Streptophyta</taxon>
        <taxon>Embryophyta</taxon>
        <taxon>Tracheophyta</taxon>
        <taxon>Spermatophyta</taxon>
        <taxon>Magnoliopsida</taxon>
        <taxon>eudicotyledons</taxon>
        <taxon>Gunneridae</taxon>
        <taxon>Pentapetalae</taxon>
        <taxon>rosids</taxon>
        <taxon>fabids</taxon>
        <taxon>Rosales</taxon>
        <taxon>Rhamnaceae</taxon>
        <taxon>rhamnoid group</taxon>
        <taxon>Rhamneae</taxon>
        <taxon>Rhamnella</taxon>
    </lineage>
</organism>
<proteinExistence type="predicted"/>
<feature type="coiled-coil region" evidence="1">
    <location>
        <begin position="177"/>
        <end position="204"/>
    </location>
</feature>
<name>A0A8K0DLS3_9ROSA</name>
<comment type="caution">
    <text evidence="2">The sequence shown here is derived from an EMBL/GenBank/DDBJ whole genome shotgun (WGS) entry which is preliminary data.</text>
</comment>
<dbReference type="Proteomes" id="UP000796880">
    <property type="component" value="Unassembled WGS sequence"/>
</dbReference>
<gene>
    <name evidence="2" type="ORF">FNV43_RR25816</name>
</gene>
<accession>A0A8K0DLS3</accession>
<dbReference type="AlphaFoldDB" id="A0A8K0DLS3"/>